<evidence type="ECO:0008006" key="4">
    <source>
        <dbReference type="Google" id="ProtNLM"/>
    </source>
</evidence>
<feature type="chain" id="PRO_5026247741" description="Secreted protein" evidence="1">
    <location>
        <begin position="23"/>
        <end position="210"/>
    </location>
</feature>
<keyword evidence="3" id="KW-1185">Reference proteome</keyword>
<evidence type="ECO:0000313" key="2">
    <source>
        <dbReference type="EMBL" id="KAF2405374.1"/>
    </source>
</evidence>
<dbReference type="PANTHER" id="PTHR38847">
    <property type="match status" value="1"/>
</dbReference>
<proteinExistence type="predicted"/>
<gene>
    <name evidence="2" type="ORF">EJ06DRAFT_23613</name>
</gene>
<evidence type="ECO:0000313" key="3">
    <source>
        <dbReference type="Proteomes" id="UP000799640"/>
    </source>
</evidence>
<dbReference type="AlphaFoldDB" id="A0A6G1IB19"/>
<reference evidence="2" key="1">
    <citation type="journal article" date="2020" name="Stud. Mycol.">
        <title>101 Dothideomycetes genomes: a test case for predicting lifestyles and emergence of pathogens.</title>
        <authorList>
            <person name="Haridas S."/>
            <person name="Albert R."/>
            <person name="Binder M."/>
            <person name="Bloem J."/>
            <person name="Labutti K."/>
            <person name="Salamov A."/>
            <person name="Andreopoulos B."/>
            <person name="Baker S."/>
            <person name="Barry K."/>
            <person name="Bills G."/>
            <person name="Bluhm B."/>
            <person name="Cannon C."/>
            <person name="Castanera R."/>
            <person name="Culley D."/>
            <person name="Daum C."/>
            <person name="Ezra D."/>
            <person name="Gonzalez J."/>
            <person name="Henrissat B."/>
            <person name="Kuo A."/>
            <person name="Liang C."/>
            <person name="Lipzen A."/>
            <person name="Lutzoni F."/>
            <person name="Magnuson J."/>
            <person name="Mondo S."/>
            <person name="Nolan M."/>
            <person name="Ohm R."/>
            <person name="Pangilinan J."/>
            <person name="Park H.-J."/>
            <person name="Ramirez L."/>
            <person name="Alfaro M."/>
            <person name="Sun H."/>
            <person name="Tritt A."/>
            <person name="Yoshinaga Y."/>
            <person name="Zwiers L.-H."/>
            <person name="Turgeon B."/>
            <person name="Goodwin S."/>
            <person name="Spatafora J."/>
            <person name="Crous P."/>
            <person name="Grigoriev I."/>
        </authorList>
    </citation>
    <scope>NUCLEOTIDE SEQUENCE</scope>
    <source>
        <strain evidence="2">CBS 262.69</strain>
    </source>
</reference>
<name>A0A6G1IB19_9PEZI</name>
<accession>A0A6G1IB19</accession>
<sequence length="210" mass="23052">MIALLSFLRLVPLLAALAAAAALPALSSRTASSNDAPRILRRQIIDTCPEIEKSVIMDGQAMTQTVTFKIGHVTGPKTCKAEVAVDYDVAWQHAVSEINWLGHVDLSDSSIALVQLSYGFTGGNQQRRYRWSINGPTEGEWRQHTTIEPDRMVWSKCGEEDQLSVDWNVALQSTQPGVPAVGELGNANARGGPLALRMVMDWRRCEKGRP</sequence>
<organism evidence="2 3">
    <name type="scientific">Trichodelitschia bisporula</name>
    <dbReference type="NCBI Taxonomy" id="703511"/>
    <lineage>
        <taxon>Eukaryota</taxon>
        <taxon>Fungi</taxon>
        <taxon>Dikarya</taxon>
        <taxon>Ascomycota</taxon>
        <taxon>Pezizomycotina</taxon>
        <taxon>Dothideomycetes</taxon>
        <taxon>Dothideomycetes incertae sedis</taxon>
        <taxon>Phaeotrichales</taxon>
        <taxon>Phaeotrichaceae</taxon>
        <taxon>Trichodelitschia</taxon>
    </lineage>
</organism>
<dbReference type="Proteomes" id="UP000799640">
    <property type="component" value="Unassembled WGS sequence"/>
</dbReference>
<dbReference type="InterPro" id="IPR025649">
    <property type="entry name" value="DUF4360"/>
</dbReference>
<dbReference type="OrthoDB" id="10311242at2759"/>
<dbReference type="Pfam" id="PF14273">
    <property type="entry name" value="DUF4360"/>
    <property type="match status" value="1"/>
</dbReference>
<dbReference type="PANTHER" id="PTHR38847:SF1">
    <property type="entry name" value="PSEUDOURIDINE SYNTHASE RSUA_RLUA-LIKE DOMAIN-CONTAINING PROTEIN"/>
    <property type="match status" value="1"/>
</dbReference>
<dbReference type="EMBL" id="ML996687">
    <property type="protein sequence ID" value="KAF2405374.1"/>
    <property type="molecule type" value="Genomic_DNA"/>
</dbReference>
<feature type="signal peptide" evidence="1">
    <location>
        <begin position="1"/>
        <end position="22"/>
    </location>
</feature>
<evidence type="ECO:0000256" key="1">
    <source>
        <dbReference type="SAM" id="SignalP"/>
    </source>
</evidence>
<protein>
    <recommendedName>
        <fullName evidence="4">Secreted protein</fullName>
    </recommendedName>
</protein>
<keyword evidence="1" id="KW-0732">Signal</keyword>